<dbReference type="RefSeq" id="WP_369186198.1">
    <property type="nucleotide sequence ID" value="NZ_CP163431.1"/>
</dbReference>
<proteinExistence type="predicted"/>
<evidence type="ECO:0000313" key="1">
    <source>
        <dbReference type="EMBL" id="XDP98860.1"/>
    </source>
</evidence>
<sequence length="107" mass="11474">MTLRDTSVCVYEGGPAVKVRTGKTGNQYGLCASCADITERTEAVSEIMEGFRTRMREAGRLDERMEDFINGVLICAPLAPGSDPLAWISAVFHHVAKKTGVAAEVAA</sequence>
<accession>A0AB39LX86</accession>
<name>A0AB39LX86_9ACTN</name>
<dbReference type="EMBL" id="CP163431">
    <property type="protein sequence ID" value="XDP98860.1"/>
    <property type="molecule type" value="Genomic_DNA"/>
</dbReference>
<gene>
    <name evidence="1" type="ORF">AB5J58_01050</name>
</gene>
<reference evidence="1" key="1">
    <citation type="submission" date="2024-07" db="EMBL/GenBank/DDBJ databases">
        <authorList>
            <person name="Yu S.T."/>
        </authorList>
    </citation>
    <scope>NUCLEOTIDE SEQUENCE</scope>
    <source>
        <strain evidence="1">R08</strain>
    </source>
</reference>
<protein>
    <submittedName>
        <fullName evidence="1">Uncharacterized protein</fullName>
    </submittedName>
</protein>
<dbReference type="AlphaFoldDB" id="A0AB39LX86"/>
<organism evidence="1">
    <name type="scientific">Streptomyces sp. R08</name>
    <dbReference type="NCBI Taxonomy" id="3238624"/>
    <lineage>
        <taxon>Bacteria</taxon>
        <taxon>Bacillati</taxon>
        <taxon>Actinomycetota</taxon>
        <taxon>Actinomycetes</taxon>
        <taxon>Kitasatosporales</taxon>
        <taxon>Streptomycetaceae</taxon>
        <taxon>Streptomyces</taxon>
    </lineage>
</organism>